<name>A0ABQ9T8K4_SAGOE</name>
<dbReference type="EMBL" id="JASSZA010000411">
    <property type="protein sequence ID" value="KAK2081069.1"/>
    <property type="molecule type" value="Genomic_DNA"/>
</dbReference>
<keyword evidence="2" id="KW-1185">Reference proteome</keyword>
<protein>
    <submittedName>
        <fullName evidence="1">Uncharacterized protein</fullName>
    </submittedName>
</protein>
<comment type="caution">
    <text evidence="1">The sequence shown here is derived from an EMBL/GenBank/DDBJ whole genome shotgun (WGS) entry which is preliminary data.</text>
</comment>
<proteinExistence type="predicted"/>
<evidence type="ECO:0000313" key="1">
    <source>
        <dbReference type="EMBL" id="KAK2081069.1"/>
    </source>
</evidence>
<gene>
    <name evidence="1" type="ORF">P7K49_040184</name>
</gene>
<feature type="non-terminal residue" evidence="1">
    <location>
        <position position="71"/>
    </location>
</feature>
<reference evidence="1 2" key="1">
    <citation type="submission" date="2023-05" db="EMBL/GenBank/DDBJ databases">
        <title>B98-5 Cell Line De Novo Hybrid Assembly: An Optical Mapping Approach.</title>
        <authorList>
            <person name="Kananen K."/>
            <person name="Auerbach J.A."/>
            <person name="Kautto E."/>
            <person name="Blachly J.S."/>
        </authorList>
    </citation>
    <scope>NUCLEOTIDE SEQUENCE [LARGE SCALE GENOMIC DNA]</scope>
    <source>
        <strain evidence="1">B95-8</strain>
        <tissue evidence="1">Cell line</tissue>
    </source>
</reference>
<accession>A0ABQ9T8K4</accession>
<organism evidence="1 2">
    <name type="scientific">Saguinus oedipus</name>
    <name type="common">Cotton-top tamarin</name>
    <name type="synonym">Oedipomidas oedipus</name>
    <dbReference type="NCBI Taxonomy" id="9490"/>
    <lineage>
        <taxon>Eukaryota</taxon>
        <taxon>Metazoa</taxon>
        <taxon>Chordata</taxon>
        <taxon>Craniata</taxon>
        <taxon>Vertebrata</taxon>
        <taxon>Euteleostomi</taxon>
        <taxon>Mammalia</taxon>
        <taxon>Eutheria</taxon>
        <taxon>Euarchontoglires</taxon>
        <taxon>Primates</taxon>
        <taxon>Haplorrhini</taxon>
        <taxon>Platyrrhini</taxon>
        <taxon>Cebidae</taxon>
        <taxon>Callitrichinae</taxon>
        <taxon>Saguinus</taxon>
    </lineage>
</organism>
<evidence type="ECO:0000313" key="2">
    <source>
        <dbReference type="Proteomes" id="UP001266305"/>
    </source>
</evidence>
<dbReference type="Proteomes" id="UP001266305">
    <property type="component" value="Unassembled WGS sequence"/>
</dbReference>
<sequence length="71" mass="7404">MHTSATAWRATLGPIGCLLPTLTQKWSEIQQKGRGQLIYPKAGGEDAGGKGARVAARGGWAAILGAERVIC</sequence>